<keyword evidence="2" id="KW-1185">Reference proteome</keyword>
<dbReference type="AlphaFoldDB" id="G2QU27"/>
<gene>
    <name evidence="1" type="ORF">THITE_2110662</name>
</gene>
<organism evidence="1 2">
    <name type="scientific">Thermothielavioides terrestris (strain ATCC 38088 / NRRL 8126)</name>
    <name type="common">Thielavia terrestris</name>
    <dbReference type="NCBI Taxonomy" id="578455"/>
    <lineage>
        <taxon>Eukaryota</taxon>
        <taxon>Fungi</taxon>
        <taxon>Dikarya</taxon>
        <taxon>Ascomycota</taxon>
        <taxon>Pezizomycotina</taxon>
        <taxon>Sordariomycetes</taxon>
        <taxon>Sordariomycetidae</taxon>
        <taxon>Sordariales</taxon>
        <taxon>Chaetomiaceae</taxon>
        <taxon>Thermothielavioides</taxon>
        <taxon>Thermothielavioides terrestris</taxon>
    </lineage>
</organism>
<evidence type="ECO:0000313" key="1">
    <source>
        <dbReference type="EMBL" id="AEO64488.1"/>
    </source>
</evidence>
<dbReference type="EMBL" id="CP003009">
    <property type="protein sequence ID" value="AEO64488.1"/>
    <property type="molecule type" value="Genomic_DNA"/>
</dbReference>
<accession>G2QU27</accession>
<evidence type="ECO:0000313" key="2">
    <source>
        <dbReference type="Proteomes" id="UP000008181"/>
    </source>
</evidence>
<dbReference type="RefSeq" id="XP_003650824.1">
    <property type="nucleotide sequence ID" value="XM_003650776.1"/>
</dbReference>
<dbReference type="HOGENOM" id="CLU_2980738_0_0_1"/>
<dbReference type="Proteomes" id="UP000008181">
    <property type="component" value="Chromosome 1"/>
</dbReference>
<sequence>MRCPEGLWNRGKTLNNLHTDRGGRSNPCYYPARLHISGSSAWSTDKFPDKNSLWARFL</sequence>
<name>G2QU27_THETT</name>
<protein>
    <submittedName>
        <fullName evidence="1">Uncharacterized protein</fullName>
    </submittedName>
</protein>
<dbReference type="GeneID" id="11517509"/>
<dbReference type="KEGG" id="ttt:THITE_2110662"/>
<proteinExistence type="predicted"/>
<reference evidence="1 2" key="1">
    <citation type="journal article" date="2011" name="Nat. Biotechnol.">
        <title>Comparative genomic analysis of the thermophilic biomass-degrading fungi Myceliophthora thermophila and Thielavia terrestris.</title>
        <authorList>
            <person name="Berka R.M."/>
            <person name="Grigoriev I.V."/>
            <person name="Otillar R."/>
            <person name="Salamov A."/>
            <person name="Grimwood J."/>
            <person name="Reid I."/>
            <person name="Ishmael N."/>
            <person name="John T."/>
            <person name="Darmond C."/>
            <person name="Moisan M.-C."/>
            <person name="Henrissat B."/>
            <person name="Coutinho P.M."/>
            <person name="Lombard V."/>
            <person name="Natvig D.O."/>
            <person name="Lindquist E."/>
            <person name="Schmutz J."/>
            <person name="Lucas S."/>
            <person name="Harris P."/>
            <person name="Powlowski J."/>
            <person name="Bellemare A."/>
            <person name="Taylor D."/>
            <person name="Butler G."/>
            <person name="de Vries R.P."/>
            <person name="Allijn I.E."/>
            <person name="van den Brink J."/>
            <person name="Ushinsky S."/>
            <person name="Storms R."/>
            <person name="Powell A.J."/>
            <person name="Paulsen I.T."/>
            <person name="Elbourne L.D.H."/>
            <person name="Baker S.E."/>
            <person name="Magnuson J."/>
            <person name="LaBoissiere S."/>
            <person name="Clutterbuck A.J."/>
            <person name="Martinez D."/>
            <person name="Wogulis M."/>
            <person name="de Leon A.L."/>
            <person name="Rey M.W."/>
            <person name="Tsang A."/>
        </authorList>
    </citation>
    <scope>NUCLEOTIDE SEQUENCE [LARGE SCALE GENOMIC DNA]</scope>
    <source>
        <strain evidence="2">ATCC 38088 / NRRL 8126</strain>
    </source>
</reference>